<name>A0ABQ8I2J2_9ROSI</name>
<evidence type="ECO:0000313" key="4">
    <source>
        <dbReference type="Proteomes" id="UP000827721"/>
    </source>
</evidence>
<feature type="domain" description="HAT C-terminal dimerisation" evidence="2">
    <location>
        <begin position="275"/>
        <end position="319"/>
    </location>
</feature>
<evidence type="ECO:0000259" key="1">
    <source>
        <dbReference type="Pfam" id="PF04937"/>
    </source>
</evidence>
<dbReference type="Pfam" id="PF05699">
    <property type="entry name" value="Dimer_Tnp_hAT"/>
    <property type="match status" value="1"/>
</dbReference>
<evidence type="ECO:0000259" key="2">
    <source>
        <dbReference type="Pfam" id="PF05699"/>
    </source>
</evidence>
<gene>
    <name evidence="3" type="ORF">JRO89_XS05G0153300</name>
</gene>
<organism evidence="3 4">
    <name type="scientific">Xanthoceras sorbifolium</name>
    <dbReference type="NCBI Taxonomy" id="99658"/>
    <lineage>
        <taxon>Eukaryota</taxon>
        <taxon>Viridiplantae</taxon>
        <taxon>Streptophyta</taxon>
        <taxon>Embryophyta</taxon>
        <taxon>Tracheophyta</taxon>
        <taxon>Spermatophyta</taxon>
        <taxon>Magnoliopsida</taxon>
        <taxon>eudicotyledons</taxon>
        <taxon>Gunneridae</taxon>
        <taxon>Pentapetalae</taxon>
        <taxon>rosids</taxon>
        <taxon>malvids</taxon>
        <taxon>Sapindales</taxon>
        <taxon>Sapindaceae</taxon>
        <taxon>Xanthoceroideae</taxon>
        <taxon>Xanthoceras</taxon>
    </lineage>
</organism>
<dbReference type="Pfam" id="PF04937">
    <property type="entry name" value="DUF659"/>
    <property type="match status" value="1"/>
</dbReference>
<dbReference type="InterPro" id="IPR012337">
    <property type="entry name" value="RNaseH-like_sf"/>
</dbReference>
<dbReference type="InterPro" id="IPR007021">
    <property type="entry name" value="DUF659"/>
</dbReference>
<feature type="domain" description="DUF659" evidence="1">
    <location>
        <begin position="65"/>
        <end position="161"/>
    </location>
</feature>
<protein>
    <recommendedName>
        <fullName evidence="5">DUF659 domain-containing protein</fullName>
    </recommendedName>
</protein>
<dbReference type="PANTHER" id="PTHR32166:SF81">
    <property type="entry name" value="OS06G0658400 PROTEIN"/>
    <property type="match status" value="1"/>
</dbReference>
<comment type="caution">
    <text evidence="3">The sequence shown here is derived from an EMBL/GenBank/DDBJ whole genome shotgun (WGS) entry which is preliminary data.</text>
</comment>
<accession>A0ABQ8I2J2</accession>
<proteinExistence type="predicted"/>
<sequence>MDGPLEKVFNNSVREELGGEIVRMFYTSGLSFHFARNPYYVRAFTKAYNNSIAGYVPSDYNAFSEKTPINIMAIYESRPMFSRAINYKREYKDEHFFANLLIESIWKIGPQNVVQVITDNDAACKAAGLLVEIKFQHIFWTSCVVHTLNLVLKNICSPLSHPRYDNVMEQCCWILKISNNAMFIKKFIMNHSIRLTMFNDHSKLKLLSVAETPFTSAIVVLKRFKQIKQSLEHIVISERWNVTKKMILRRVNEKYATFSGAIEDFESYDSINDIDFMAPVKSWLVDGASTPTLQIIAFKLLGQPCSSSYCDRNWSTYNFIHSMRKNKKYHKELKI</sequence>
<dbReference type="EMBL" id="JAFEMO010000005">
    <property type="protein sequence ID" value="KAH7570669.1"/>
    <property type="molecule type" value="Genomic_DNA"/>
</dbReference>
<evidence type="ECO:0008006" key="5">
    <source>
        <dbReference type="Google" id="ProtNLM"/>
    </source>
</evidence>
<evidence type="ECO:0000313" key="3">
    <source>
        <dbReference type="EMBL" id="KAH7570669.1"/>
    </source>
</evidence>
<reference evidence="3 4" key="1">
    <citation type="submission" date="2021-02" db="EMBL/GenBank/DDBJ databases">
        <title>Plant Genome Project.</title>
        <authorList>
            <person name="Zhang R.-G."/>
        </authorList>
    </citation>
    <scope>NUCLEOTIDE SEQUENCE [LARGE SCALE GENOMIC DNA]</scope>
    <source>
        <tissue evidence="3">Leaves</tissue>
    </source>
</reference>
<dbReference type="SUPFAM" id="SSF53098">
    <property type="entry name" value="Ribonuclease H-like"/>
    <property type="match status" value="1"/>
</dbReference>
<dbReference type="InterPro" id="IPR008906">
    <property type="entry name" value="HATC_C_dom"/>
</dbReference>
<dbReference type="PANTHER" id="PTHR32166">
    <property type="entry name" value="OSJNBA0013A04.12 PROTEIN"/>
    <property type="match status" value="1"/>
</dbReference>
<dbReference type="Proteomes" id="UP000827721">
    <property type="component" value="Unassembled WGS sequence"/>
</dbReference>
<keyword evidence="4" id="KW-1185">Reference proteome</keyword>